<accession>A0ABV8M2E5</accession>
<feature type="domain" description="YCII-related" evidence="2">
    <location>
        <begin position="15"/>
        <end position="101"/>
    </location>
</feature>
<protein>
    <submittedName>
        <fullName evidence="3">YciI family protein</fullName>
    </submittedName>
</protein>
<evidence type="ECO:0000313" key="4">
    <source>
        <dbReference type="Proteomes" id="UP001595816"/>
    </source>
</evidence>
<name>A0ABV8M2E5_9ACTN</name>
<gene>
    <name evidence="3" type="ORF">ACFOZ4_39765</name>
</gene>
<keyword evidence="4" id="KW-1185">Reference proteome</keyword>
<dbReference type="Pfam" id="PF03795">
    <property type="entry name" value="YCII"/>
    <property type="match status" value="1"/>
</dbReference>
<comment type="similarity">
    <text evidence="1">Belongs to the YciI family.</text>
</comment>
<reference evidence="4" key="1">
    <citation type="journal article" date="2019" name="Int. J. Syst. Evol. Microbiol.">
        <title>The Global Catalogue of Microorganisms (GCM) 10K type strain sequencing project: providing services to taxonomists for standard genome sequencing and annotation.</title>
        <authorList>
            <consortium name="The Broad Institute Genomics Platform"/>
            <consortium name="The Broad Institute Genome Sequencing Center for Infectious Disease"/>
            <person name="Wu L."/>
            <person name="Ma J."/>
        </authorList>
    </citation>
    <scope>NUCLEOTIDE SEQUENCE [LARGE SCALE GENOMIC DNA]</scope>
    <source>
        <strain evidence="4">CGMCC 4.7289</strain>
    </source>
</reference>
<dbReference type="SUPFAM" id="SSF54909">
    <property type="entry name" value="Dimeric alpha+beta barrel"/>
    <property type="match status" value="1"/>
</dbReference>
<evidence type="ECO:0000256" key="1">
    <source>
        <dbReference type="ARBA" id="ARBA00007689"/>
    </source>
</evidence>
<evidence type="ECO:0000313" key="3">
    <source>
        <dbReference type="EMBL" id="MFC4136779.1"/>
    </source>
</evidence>
<dbReference type="InterPro" id="IPR011008">
    <property type="entry name" value="Dimeric_a/b-barrel"/>
</dbReference>
<dbReference type="EMBL" id="JBHSAY010000033">
    <property type="protein sequence ID" value="MFC4136779.1"/>
    <property type="molecule type" value="Genomic_DNA"/>
</dbReference>
<sequence length="104" mass="10931">MAKYLILYRADKTMNEQMSGSTPEEMKAGMDAWNAWAGKAGSAIVDFGNPTNPVDDAGGGQPVGGYSILEATDTDALDQILEGHPHAAQGGTIAIYEIMPMPGM</sequence>
<dbReference type="Proteomes" id="UP001595816">
    <property type="component" value="Unassembled WGS sequence"/>
</dbReference>
<dbReference type="RefSeq" id="WP_253760642.1">
    <property type="nucleotide sequence ID" value="NZ_JAMZDZ010000001.1"/>
</dbReference>
<evidence type="ECO:0000259" key="2">
    <source>
        <dbReference type="Pfam" id="PF03795"/>
    </source>
</evidence>
<organism evidence="3 4">
    <name type="scientific">Hamadaea flava</name>
    <dbReference type="NCBI Taxonomy" id="1742688"/>
    <lineage>
        <taxon>Bacteria</taxon>
        <taxon>Bacillati</taxon>
        <taxon>Actinomycetota</taxon>
        <taxon>Actinomycetes</taxon>
        <taxon>Micromonosporales</taxon>
        <taxon>Micromonosporaceae</taxon>
        <taxon>Hamadaea</taxon>
    </lineage>
</organism>
<dbReference type="InterPro" id="IPR005545">
    <property type="entry name" value="YCII"/>
</dbReference>
<comment type="caution">
    <text evidence="3">The sequence shown here is derived from an EMBL/GenBank/DDBJ whole genome shotgun (WGS) entry which is preliminary data.</text>
</comment>
<proteinExistence type="inferred from homology"/>